<evidence type="ECO:0000313" key="1">
    <source>
        <dbReference type="EMBL" id="CAI9949713.1"/>
    </source>
</evidence>
<reference evidence="1" key="1">
    <citation type="submission" date="2023-06" db="EMBL/GenBank/DDBJ databases">
        <authorList>
            <person name="Kurt Z."/>
        </authorList>
    </citation>
    <scope>NUCLEOTIDE SEQUENCE</scope>
</reference>
<keyword evidence="3" id="KW-1185">Reference proteome</keyword>
<sequence>MGRPFTIRETEFSAALRQFLRLHTESPIETDFQLLSAFKAYPKALRLQLWSQVAATLNRTNVQVKNYFFNTWADRINASITDSEQQSQQELLSFQFYLENDRIESKVFFASSNAKNQTPKDEYMSNRNDSKIVLNTQQLDSEKQLDHESVPEPFFGLFD</sequence>
<organism evidence="1">
    <name type="scientific">Hexamita inflata</name>
    <dbReference type="NCBI Taxonomy" id="28002"/>
    <lineage>
        <taxon>Eukaryota</taxon>
        <taxon>Metamonada</taxon>
        <taxon>Diplomonadida</taxon>
        <taxon>Hexamitidae</taxon>
        <taxon>Hexamitinae</taxon>
        <taxon>Hexamita</taxon>
    </lineage>
</organism>
<reference evidence="2 3" key="2">
    <citation type="submission" date="2024-07" db="EMBL/GenBank/DDBJ databases">
        <authorList>
            <person name="Akdeniz Z."/>
        </authorList>
    </citation>
    <scope>NUCLEOTIDE SEQUENCE [LARGE SCALE GENOMIC DNA]</scope>
</reference>
<evidence type="ECO:0000313" key="2">
    <source>
        <dbReference type="EMBL" id="CAL6085600.1"/>
    </source>
</evidence>
<evidence type="ECO:0000313" key="3">
    <source>
        <dbReference type="Proteomes" id="UP001642409"/>
    </source>
</evidence>
<accession>A0AA86Q4X7</accession>
<comment type="caution">
    <text evidence="1">The sequence shown here is derived from an EMBL/GenBank/DDBJ whole genome shotgun (WGS) entry which is preliminary data.</text>
</comment>
<gene>
    <name evidence="1" type="ORF">HINF_LOCUS37358</name>
    <name evidence="2" type="ORF">HINF_LOCUS62760</name>
</gene>
<dbReference type="EMBL" id="CAXDID020000387">
    <property type="protein sequence ID" value="CAL6085600.1"/>
    <property type="molecule type" value="Genomic_DNA"/>
</dbReference>
<dbReference type="Proteomes" id="UP001642409">
    <property type="component" value="Unassembled WGS sequence"/>
</dbReference>
<protein>
    <submittedName>
        <fullName evidence="1">Uncharacterized protein</fullName>
    </submittedName>
</protein>
<dbReference type="AlphaFoldDB" id="A0AA86Q4X7"/>
<name>A0AA86Q4X7_9EUKA</name>
<proteinExistence type="predicted"/>
<dbReference type="EMBL" id="CATOUU010000803">
    <property type="protein sequence ID" value="CAI9949713.1"/>
    <property type="molecule type" value="Genomic_DNA"/>
</dbReference>